<evidence type="ECO:0000313" key="3">
    <source>
        <dbReference type="Proteomes" id="UP000187209"/>
    </source>
</evidence>
<evidence type="ECO:0000313" key="2">
    <source>
        <dbReference type="EMBL" id="OMJ86494.1"/>
    </source>
</evidence>
<accession>A0A1R2CBV2</accession>
<sequence>MIWLMAIILLSVADRSNIREMACYKAVKDLSRGSDFDIHAYLTPEKKAIGMKAINYILNEMFDTCLEKIPQEQVTKFSMDYSHKFINNFLGYTMEKYEGMDFPEGIDFFKRTKDLSQTKKDL</sequence>
<dbReference type="EMBL" id="MPUH01000204">
    <property type="protein sequence ID" value="OMJ86494.1"/>
    <property type="molecule type" value="Genomic_DNA"/>
</dbReference>
<reference evidence="2 3" key="1">
    <citation type="submission" date="2016-11" db="EMBL/GenBank/DDBJ databases">
        <title>The macronuclear genome of Stentor coeruleus: a giant cell with tiny introns.</title>
        <authorList>
            <person name="Slabodnick M."/>
            <person name="Ruby J.G."/>
            <person name="Reiff S.B."/>
            <person name="Swart E.C."/>
            <person name="Gosai S."/>
            <person name="Prabakaran S."/>
            <person name="Witkowska E."/>
            <person name="Larue G.E."/>
            <person name="Fisher S."/>
            <person name="Freeman R.M."/>
            <person name="Gunawardena J."/>
            <person name="Chu W."/>
            <person name="Stover N.A."/>
            <person name="Gregory B.D."/>
            <person name="Nowacki M."/>
            <person name="Derisi J."/>
            <person name="Roy S.W."/>
            <person name="Marshall W.F."/>
            <person name="Sood P."/>
        </authorList>
    </citation>
    <scope>NUCLEOTIDE SEQUENCE [LARGE SCALE GENOMIC DNA]</scope>
    <source>
        <strain evidence="2">WM001</strain>
    </source>
</reference>
<comment type="caution">
    <text evidence="2">The sequence shown here is derived from an EMBL/GenBank/DDBJ whole genome shotgun (WGS) entry which is preliminary data.</text>
</comment>
<evidence type="ECO:0008006" key="4">
    <source>
        <dbReference type="Google" id="ProtNLM"/>
    </source>
</evidence>
<dbReference type="Proteomes" id="UP000187209">
    <property type="component" value="Unassembled WGS sequence"/>
</dbReference>
<gene>
    <name evidence="2" type="ORF">SteCoe_11988</name>
</gene>
<feature type="signal peptide" evidence="1">
    <location>
        <begin position="1"/>
        <end position="18"/>
    </location>
</feature>
<name>A0A1R2CBV2_9CILI</name>
<dbReference type="AlphaFoldDB" id="A0A1R2CBV2"/>
<evidence type="ECO:0000256" key="1">
    <source>
        <dbReference type="SAM" id="SignalP"/>
    </source>
</evidence>
<keyword evidence="1" id="KW-0732">Signal</keyword>
<keyword evidence="3" id="KW-1185">Reference proteome</keyword>
<protein>
    <recommendedName>
        <fullName evidence="4">PDEase domain-containing protein</fullName>
    </recommendedName>
</protein>
<organism evidence="2 3">
    <name type="scientific">Stentor coeruleus</name>
    <dbReference type="NCBI Taxonomy" id="5963"/>
    <lineage>
        <taxon>Eukaryota</taxon>
        <taxon>Sar</taxon>
        <taxon>Alveolata</taxon>
        <taxon>Ciliophora</taxon>
        <taxon>Postciliodesmatophora</taxon>
        <taxon>Heterotrichea</taxon>
        <taxon>Heterotrichida</taxon>
        <taxon>Stentoridae</taxon>
        <taxon>Stentor</taxon>
    </lineage>
</organism>
<feature type="chain" id="PRO_5012593678" description="PDEase domain-containing protein" evidence="1">
    <location>
        <begin position="19"/>
        <end position="122"/>
    </location>
</feature>
<proteinExistence type="predicted"/>